<sequence length="403" mass="46153">MAATLPGLPAELLLRIAESCAYRRDQFENLRGTSKKINEKIVRFYGQAYYKEHYMLLTKEGLARLVTISCGQLAFHVQSVTISCSTLLDHREISESSESSSASDNPWYEDIRNSWDGYISRVTFNEVIFEMLMNGHAADLLGSTLAKFPNLKRIEVIPPYARWEIKGAMLGKLQWRWTLAAKAILSVTLARAAPQHTLIFRHRKTSMAVDASILEHMSIYANKLRALTSFGINVTATTDCKCFGHGADNSGLFKQLSKLEPKLKLRRLQIRQLRTRKKYLKMFLRPTRSTIEALVLDHVSVEADTNVVDFLRAEMKLKEVTLRYLNSGEHGLHFDQISLQRPSCYFGHRSDNLDWVNVIKSSSPRHEIKLKEEEGDDITYWLLQIEDLSLYGDAWAKDDKYLS</sequence>
<dbReference type="OrthoDB" id="3798099at2759"/>
<evidence type="ECO:0000313" key="1">
    <source>
        <dbReference type="EMBL" id="KAH7090761.1"/>
    </source>
</evidence>
<reference evidence="1" key="1">
    <citation type="journal article" date="2021" name="Nat. Commun.">
        <title>Genetic determinants of endophytism in the Arabidopsis root mycobiome.</title>
        <authorList>
            <person name="Mesny F."/>
            <person name="Miyauchi S."/>
            <person name="Thiergart T."/>
            <person name="Pickel B."/>
            <person name="Atanasova L."/>
            <person name="Karlsson M."/>
            <person name="Huettel B."/>
            <person name="Barry K.W."/>
            <person name="Haridas S."/>
            <person name="Chen C."/>
            <person name="Bauer D."/>
            <person name="Andreopoulos W."/>
            <person name="Pangilinan J."/>
            <person name="LaButti K."/>
            <person name="Riley R."/>
            <person name="Lipzen A."/>
            <person name="Clum A."/>
            <person name="Drula E."/>
            <person name="Henrissat B."/>
            <person name="Kohler A."/>
            <person name="Grigoriev I.V."/>
            <person name="Martin F.M."/>
            <person name="Hacquard S."/>
        </authorList>
    </citation>
    <scope>NUCLEOTIDE SEQUENCE</scope>
    <source>
        <strain evidence="1">MPI-SDFR-AT-0120</strain>
    </source>
</reference>
<dbReference type="AlphaFoldDB" id="A0A8K0W0V2"/>
<accession>A0A8K0W0V2</accession>
<proteinExistence type="predicted"/>
<gene>
    <name evidence="1" type="ORF">FB567DRAFT_577966</name>
</gene>
<dbReference type="EMBL" id="JAGMVJ010000005">
    <property type="protein sequence ID" value="KAH7090761.1"/>
    <property type="molecule type" value="Genomic_DNA"/>
</dbReference>
<keyword evidence="2" id="KW-1185">Reference proteome</keyword>
<organism evidence="1 2">
    <name type="scientific">Paraphoma chrysanthemicola</name>
    <dbReference type="NCBI Taxonomy" id="798071"/>
    <lineage>
        <taxon>Eukaryota</taxon>
        <taxon>Fungi</taxon>
        <taxon>Dikarya</taxon>
        <taxon>Ascomycota</taxon>
        <taxon>Pezizomycotina</taxon>
        <taxon>Dothideomycetes</taxon>
        <taxon>Pleosporomycetidae</taxon>
        <taxon>Pleosporales</taxon>
        <taxon>Pleosporineae</taxon>
        <taxon>Phaeosphaeriaceae</taxon>
        <taxon>Paraphoma</taxon>
    </lineage>
</organism>
<comment type="caution">
    <text evidence="1">The sequence shown here is derived from an EMBL/GenBank/DDBJ whole genome shotgun (WGS) entry which is preliminary data.</text>
</comment>
<protein>
    <submittedName>
        <fullName evidence="1">Uncharacterized protein</fullName>
    </submittedName>
</protein>
<evidence type="ECO:0000313" key="2">
    <source>
        <dbReference type="Proteomes" id="UP000813461"/>
    </source>
</evidence>
<name>A0A8K0W0V2_9PLEO</name>
<dbReference type="Proteomes" id="UP000813461">
    <property type="component" value="Unassembled WGS sequence"/>
</dbReference>